<keyword evidence="2" id="KW-0813">Transport</keyword>
<feature type="transmembrane region" description="Helical" evidence="7">
    <location>
        <begin position="197"/>
        <end position="220"/>
    </location>
</feature>
<feature type="transmembrane region" description="Helical" evidence="7">
    <location>
        <begin position="310"/>
        <end position="330"/>
    </location>
</feature>
<evidence type="ECO:0000256" key="6">
    <source>
        <dbReference type="SAM" id="MobiDB-lite"/>
    </source>
</evidence>
<evidence type="ECO:0008006" key="10">
    <source>
        <dbReference type="Google" id="ProtNLM"/>
    </source>
</evidence>
<keyword evidence="5 7" id="KW-0472">Membrane</keyword>
<name>A0A1V6RF43_9EURO</name>
<dbReference type="PANTHER" id="PTHR45649">
    <property type="entry name" value="AMINO-ACID PERMEASE BAT1"/>
    <property type="match status" value="1"/>
</dbReference>
<comment type="caution">
    <text evidence="8">The sequence shown here is derived from an EMBL/GenBank/DDBJ whole genome shotgun (WGS) entry which is preliminary data.</text>
</comment>
<proteinExistence type="predicted"/>
<accession>A0A1V6RF43</accession>
<feature type="region of interest" description="Disordered" evidence="6">
    <location>
        <begin position="82"/>
        <end position="101"/>
    </location>
</feature>
<feature type="transmembrane region" description="Helical" evidence="7">
    <location>
        <begin position="351"/>
        <end position="373"/>
    </location>
</feature>
<dbReference type="PANTHER" id="PTHR45649:SF4">
    <property type="entry name" value="TRANSPORTER, PUTATIVE (EUROFUNG)-RELATED"/>
    <property type="match status" value="1"/>
</dbReference>
<dbReference type="EMBL" id="MDYP01000052">
    <property type="protein sequence ID" value="OQE00402.1"/>
    <property type="molecule type" value="Genomic_DNA"/>
</dbReference>
<evidence type="ECO:0000256" key="3">
    <source>
        <dbReference type="ARBA" id="ARBA00022692"/>
    </source>
</evidence>
<comment type="subcellular location">
    <subcellularLocation>
        <location evidence="1">Membrane</location>
        <topology evidence="1">Multi-pass membrane protein</topology>
    </subcellularLocation>
</comment>
<dbReference type="STRING" id="29845.A0A1V6RF43"/>
<evidence type="ECO:0000256" key="2">
    <source>
        <dbReference type="ARBA" id="ARBA00022448"/>
    </source>
</evidence>
<evidence type="ECO:0000256" key="4">
    <source>
        <dbReference type="ARBA" id="ARBA00022989"/>
    </source>
</evidence>
<gene>
    <name evidence="8" type="ORF">PENVUL_c052G09379</name>
</gene>
<evidence type="ECO:0000256" key="7">
    <source>
        <dbReference type="SAM" id="Phobius"/>
    </source>
</evidence>
<keyword evidence="3 7" id="KW-0812">Transmembrane</keyword>
<feature type="transmembrane region" description="Helical" evidence="7">
    <location>
        <begin position="522"/>
        <end position="542"/>
    </location>
</feature>
<protein>
    <recommendedName>
        <fullName evidence="10">Amino acid permease/ SLC12A domain-containing protein</fullName>
    </recommendedName>
</protein>
<dbReference type="PIRSF" id="PIRSF006060">
    <property type="entry name" value="AA_transporter"/>
    <property type="match status" value="1"/>
</dbReference>
<feature type="transmembrane region" description="Helical" evidence="7">
    <location>
        <begin position="240"/>
        <end position="259"/>
    </location>
</feature>
<organism evidence="8 9">
    <name type="scientific">Penicillium vulpinum</name>
    <dbReference type="NCBI Taxonomy" id="29845"/>
    <lineage>
        <taxon>Eukaryota</taxon>
        <taxon>Fungi</taxon>
        <taxon>Dikarya</taxon>
        <taxon>Ascomycota</taxon>
        <taxon>Pezizomycotina</taxon>
        <taxon>Eurotiomycetes</taxon>
        <taxon>Eurotiomycetidae</taxon>
        <taxon>Eurotiales</taxon>
        <taxon>Aspergillaceae</taxon>
        <taxon>Penicillium</taxon>
    </lineage>
</organism>
<dbReference type="Pfam" id="PF13520">
    <property type="entry name" value="AA_permease_2"/>
    <property type="match status" value="1"/>
</dbReference>
<keyword evidence="9" id="KW-1185">Reference proteome</keyword>
<dbReference type="Proteomes" id="UP000191518">
    <property type="component" value="Unassembled WGS sequence"/>
</dbReference>
<evidence type="ECO:0000313" key="9">
    <source>
        <dbReference type="Proteomes" id="UP000191518"/>
    </source>
</evidence>
<feature type="transmembrane region" description="Helical" evidence="7">
    <location>
        <begin position="478"/>
        <end position="502"/>
    </location>
</feature>
<dbReference type="Gene3D" id="1.20.1740.10">
    <property type="entry name" value="Amino acid/polyamine transporter I"/>
    <property type="match status" value="1"/>
</dbReference>
<feature type="transmembrane region" description="Helical" evidence="7">
    <location>
        <begin position="115"/>
        <end position="132"/>
    </location>
</feature>
<keyword evidence="4 7" id="KW-1133">Transmembrane helix</keyword>
<feature type="transmembrane region" description="Helical" evidence="7">
    <location>
        <begin position="152"/>
        <end position="176"/>
    </location>
</feature>
<sequence length="591" mass="65428">MLRPSFPCPSVGQHATRVHCKGIVSRVFRPSMEVHSYVEFNTLLPRPPSSESISTSATLLPGLARIMENSTKATALETLDMGIDHRDPGASKQGGTARDDDEMHRMGKIQEFKRNMRPLAALSFASVLQATWEYLIISDYQGLENGGLAGMFWSYIWTFIGFGFIIASLSEMASIAPTDGGQYHWVSEFSSPRHQKFLSYITGWMSVLAWQAGTASGSFLTGTIIQGLISVRNPDYDPKGWQGTLLVFSMVLVSYLFNVYASDLMPMMSNILMILHVLCWAVILIFLWAMSPHRSAEAVFVSDWKNLGGLPTMGVSVMVGQISAIYGCLSSDACAHMSEEIKDAGRNVPRAMAWGYFINGIMAAILLVAYLFATPSVEDSLNDVTGFPFLYVFKQATNTAGVNGLTSIILLPVIFSNIMFNASTSRQTWAFARDKGLPFSRWISKIDPKRKIPVNAIALSCILSCLLSLINIGSDTAFNAIISLNTAALMYTYVISITCMIWRKIRYPDSLPAHRWDLGRNWGLAVNIIGLCYSVFAMFWSFWPGELPVTAENFNWSVVIFGAVFILSLVMYVIKGRKEYSGPAVDVKRAD</sequence>
<feature type="transmembrane region" description="Helical" evidence="7">
    <location>
        <begin position="554"/>
        <end position="574"/>
    </location>
</feature>
<dbReference type="AlphaFoldDB" id="A0A1V6RF43"/>
<dbReference type="InterPro" id="IPR002293">
    <property type="entry name" value="AA/rel_permease1"/>
</dbReference>
<feature type="transmembrane region" description="Helical" evidence="7">
    <location>
        <begin position="400"/>
        <end position="420"/>
    </location>
</feature>
<evidence type="ECO:0000256" key="5">
    <source>
        <dbReference type="ARBA" id="ARBA00023136"/>
    </source>
</evidence>
<evidence type="ECO:0000256" key="1">
    <source>
        <dbReference type="ARBA" id="ARBA00004141"/>
    </source>
</evidence>
<feature type="transmembrane region" description="Helical" evidence="7">
    <location>
        <begin position="271"/>
        <end position="290"/>
    </location>
</feature>
<feature type="transmembrane region" description="Helical" evidence="7">
    <location>
        <begin position="452"/>
        <end position="472"/>
    </location>
</feature>
<evidence type="ECO:0000313" key="8">
    <source>
        <dbReference type="EMBL" id="OQE00402.1"/>
    </source>
</evidence>
<dbReference type="GO" id="GO:0016020">
    <property type="term" value="C:membrane"/>
    <property type="evidence" value="ECO:0007669"/>
    <property type="project" value="UniProtKB-SubCell"/>
</dbReference>
<dbReference type="GO" id="GO:0022857">
    <property type="term" value="F:transmembrane transporter activity"/>
    <property type="evidence" value="ECO:0007669"/>
    <property type="project" value="InterPro"/>
</dbReference>
<reference evidence="9" key="1">
    <citation type="journal article" date="2017" name="Nat. Microbiol.">
        <title>Global analysis of biosynthetic gene clusters reveals vast potential of secondary metabolite production in Penicillium species.</title>
        <authorList>
            <person name="Nielsen J.C."/>
            <person name="Grijseels S."/>
            <person name="Prigent S."/>
            <person name="Ji B."/>
            <person name="Dainat J."/>
            <person name="Nielsen K.F."/>
            <person name="Frisvad J.C."/>
            <person name="Workman M."/>
            <person name="Nielsen J."/>
        </authorList>
    </citation>
    <scope>NUCLEOTIDE SEQUENCE [LARGE SCALE GENOMIC DNA]</scope>
    <source>
        <strain evidence="9">IBT 29486</strain>
    </source>
</reference>